<reference evidence="2 3" key="1">
    <citation type="submission" date="2020-08" db="EMBL/GenBank/DDBJ databases">
        <title>Bridging the membrane lipid divide: bacteria of the FCB group superphylum have the potential to synthesize archaeal ether lipids.</title>
        <authorList>
            <person name="Villanueva L."/>
            <person name="Von Meijenfeldt F.A.B."/>
            <person name="Westbye A.B."/>
            <person name="Yadav S."/>
            <person name="Hopmans E.C."/>
            <person name="Dutilh B.E."/>
            <person name="Sinninghe Damste J.S."/>
        </authorList>
    </citation>
    <scope>NUCLEOTIDE SEQUENCE [LARGE SCALE GENOMIC DNA]</scope>
    <source>
        <strain evidence="2">NIOZ-UU47</strain>
    </source>
</reference>
<gene>
    <name evidence="2" type="ORF">H8E41_11185</name>
</gene>
<evidence type="ECO:0000313" key="2">
    <source>
        <dbReference type="EMBL" id="MBC8318460.1"/>
    </source>
</evidence>
<feature type="transmembrane region" description="Helical" evidence="1">
    <location>
        <begin position="31"/>
        <end position="49"/>
    </location>
</feature>
<dbReference type="Pfam" id="PF10066">
    <property type="entry name" value="DUF2304"/>
    <property type="match status" value="1"/>
</dbReference>
<keyword evidence="1" id="KW-0472">Membrane</keyword>
<accession>A0A8J6NFP2</accession>
<feature type="transmembrane region" description="Helical" evidence="1">
    <location>
        <begin position="6"/>
        <end position="22"/>
    </location>
</feature>
<dbReference type="InterPro" id="IPR019277">
    <property type="entry name" value="DUF2304"/>
</dbReference>
<evidence type="ECO:0000256" key="1">
    <source>
        <dbReference type="SAM" id="Phobius"/>
    </source>
</evidence>
<keyword evidence="1" id="KW-1133">Transmembrane helix</keyword>
<name>A0A8J6NFP2_9BACT</name>
<comment type="caution">
    <text evidence="2">The sequence shown here is derived from an EMBL/GenBank/DDBJ whole genome shotgun (WGS) entry which is preliminary data.</text>
</comment>
<dbReference type="AlphaFoldDB" id="A0A8J6NFP2"/>
<dbReference type="Proteomes" id="UP000614424">
    <property type="component" value="Unassembled WGS sequence"/>
</dbReference>
<feature type="transmembrane region" description="Helical" evidence="1">
    <location>
        <begin position="61"/>
        <end position="81"/>
    </location>
</feature>
<protein>
    <submittedName>
        <fullName evidence="2">DUF2304 domain-containing protein</fullName>
    </submittedName>
</protein>
<organism evidence="2 3">
    <name type="scientific">Candidatus Desulfobia pelagia</name>
    <dbReference type="NCBI Taxonomy" id="2841692"/>
    <lineage>
        <taxon>Bacteria</taxon>
        <taxon>Pseudomonadati</taxon>
        <taxon>Thermodesulfobacteriota</taxon>
        <taxon>Desulfobulbia</taxon>
        <taxon>Desulfobulbales</taxon>
        <taxon>Desulfobulbaceae</taxon>
        <taxon>Candidatus Desulfobia</taxon>
    </lineage>
</organism>
<dbReference type="EMBL" id="JACNJZ010000163">
    <property type="protein sequence ID" value="MBC8318460.1"/>
    <property type="molecule type" value="Genomic_DNA"/>
</dbReference>
<evidence type="ECO:0000313" key="3">
    <source>
        <dbReference type="Proteomes" id="UP000614424"/>
    </source>
</evidence>
<proteinExistence type="predicted"/>
<keyword evidence="1" id="KW-0812">Transmembrane</keyword>
<sequence>MHYRWTSAIVGVAIAFVILYLIRRDHLQPRYALWWLVTSSVVVILGFWPQLIDIIGHKLGIHYPPVLLIIVGIGFILIKMLKMDIDRSQRERRLRRLTQRLAILEGDRWQDAKGNIDEAEPFINSTSTADDK</sequence>